<feature type="transmembrane region" description="Helical" evidence="1">
    <location>
        <begin position="107"/>
        <end position="130"/>
    </location>
</feature>
<comment type="caution">
    <text evidence="2">The sequence shown here is derived from an EMBL/GenBank/DDBJ whole genome shotgun (WGS) entry which is preliminary data.</text>
</comment>
<keyword evidence="3" id="KW-1185">Reference proteome</keyword>
<dbReference type="GO" id="GO:0005886">
    <property type="term" value="C:plasma membrane"/>
    <property type="evidence" value="ECO:0007669"/>
    <property type="project" value="TreeGrafter"/>
</dbReference>
<organism evidence="2 3">
    <name type="scientific">Staphylococcus argensis</name>
    <dbReference type="NCBI Taxonomy" id="1607738"/>
    <lineage>
        <taxon>Bacteria</taxon>
        <taxon>Bacillati</taxon>
        <taxon>Bacillota</taxon>
        <taxon>Bacilli</taxon>
        <taxon>Bacillales</taxon>
        <taxon>Staphylococcaceae</taxon>
        <taxon>Staphylococcus</taxon>
    </lineage>
</organism>
<dbReference type="AlphaFoldDB" id="A0A2K4FBX2"/>
<dbReference type="InterPro" id="IPR008523">
    <property type="entry name" value="DUF805"/>
</dbReference>
<dbReference type="GeneID" id="98298223"/>
<evidence type="ECO:0000256" key="1">
    <source>
        <dbReference type="SAM" id="Phobius"/>
    </source>
</evidence>
<evidence type="ECO:0008006" key="4">
    <source>
        <dbReference type="Google" id="ProtNLM"/>
    </source>
</evidence>
<evidence type="ECO:0000313" key="2">
    <source>
        <dbReference type="EMBL" id="POA08854.1"/>
    </source>
</evidence>
<dbReference type="OrthoDB" id="9812349at2"/>
<dbReference type="EMBL" id="PPPX01000011">
    <property type="protein sequence ID" value="POA08854.1"/>
    <property type="molecule type" value="Genomic_DNA"/>
</dbReference>
<dbReference type="RefSeq" id="WP_103371814.1">
    <property type="nucleotide sequence ID" value="NZ_CBCRVO010000003.1"/>
</dbReference>
<sequence length="208" mass="24069">MRFGQAFKSYWKNYANFKGRARSSEVWWMALWNFLMVLPIILYYILYYIASLLVLTTMDDTLLVIITDTFGILTAYVFAYILVTFIPNLSLVLRRFHDIGQHGILQISLFAITFLINSVLTFWEFGLVLHRMNSFAMTSYAMTSDDTGRIINLVLDILSVSAMFLSFIMFIYFIIIACLDSKKGRNKYGESTKYPSAQYGDDSKLSIF</sequence>
<keyword evidence="1" id="KW-0472">Membrane</keyword>
<proteinExistence type="predicted"/>
<evidence type="ECO:0000313" key="3">
    <source>
        <dbReference type="Proteomes" id="UP000242712"/>
    </source>
</evidence>
<feature type="transmembrane region" description="Helical" evidence="1">
    <location>
        <begin position="62"/>
        <end position="86"/>
    </location>
</feature>
<protein>
    <recommendedName>
        <fullName evidence="4">DUF805 domain-containing protein</fullName>
    </recommendedName>
</protein>
<gene>
    <name evidence="2" type="ORF">CD039_07645</name>
</gene>
<dbReference type="PANTHER" id="PTHR34980">
    <property type="entry name" value="INNER MEMBRANE PROTEIN-RELATED-RELATED"/>
    <property type="match status" value="1"/>
</dbReference>
<feature type="transmembrane region" description="Helical" evidence="1">
    <location>
        <begin position="26"/>
        <end position="50"/>
    </location>
</feature>
<name>A0A2K4FBX2_9STAP</name>
<dbReference type="Proteomes" id="UP000242712">
    <property type="component" value="Unassembled WGS sequence"/>
</dbReference>
<accession>A0A2K4FBX2</accession>
<keyword evidence="1" id="KW-0812">Transmembrane</keyword>
<dbReference type="Pfam" id="PF05656">
    <property type="entry name" value="DUF805"/>
    <property type="match status" value="1"/>
</dbReference>
<feature type="transmembrane region" description="Helical" evidence="1">
    <location>
        <begin position="150"/>
        <end position="179"/>
    </location>
</feature>
<dbReference type="PANTHER" id="PTHR34980:SF2">
    <property type="entry name" value="INNER MEMBRANE PROTEIN YHAH-RELATED"/>
    <property type="match status" value="1"/>
</dbReference>
<reference evidence="2 3" key="1">
    <citation type="submission" date="2017-08" db="EMBL/GenBank/DDBJ databases">
        <title>Draft genome sequences of 64 type strains of genus Staph aureus.</title>
        <authorList>
            <person name="Cole K."/>
            <person name="Golubchik T."/>
            <person name="Russell J."/>
            <person name="Foster D."/>
            <person name="Llewelyn M."/>
            <person name="Wilson D."/>
            <person name="Crook D."/>
            <person name="Paul J."/>
        </authorList>
    </citation>
    <scope>NUCLEOTIDE SEQUENCE [LARGE SCALE GENOMIC DNA]</scope>
    <source>
        <strain evidence="2 3">DSM 29875</strain>
    </source>
</reference>
<keyword evidence="1" id="KW-1133">Transmembrane helix</keyword>